<dbReference type="PANTHER" id="PTHR34385:SF1">
    <property type="entry name" value="PEPTIDOGLYCAN L-ALANYL-D-GLUTAMATE ENDOPEPTIDASE CWLK"/>
    <property type="match status" value="1"/>
</dbReference>
<keyword evidence="3" id="KW-1185">Reference proteome</keyword>
<dbReference type="Gene3D" id="3.30.1380.10">
    <property type="match status" value="1"/>
</dbReference>
<evidence type="ECO:0000313" key="3">
    <source>
        <dbReference type="Proteomes" id="UP001501321"/>
    </source>
</evidence>
<organism evidence="2 3">
    <name type="scientific">Pseudaeromonas paramecii</name>
    <dbReference type="NCBI Taxonomy" id="2138166"/>
    <lineage>
        <taxon>Bacteria</taxon>
        <taxon>Pseudomonadati</taxon>
        <taxon>Pseudomonadota</taxon>
        <taxon>Gammaproteobacteria</taxon>
        <taxon>Aeromonadales</taxon>
        <taxon>Aeromonadaceae</taxon>
        <taxon>Pseudaeromonas</taxon>
    </lineage>
</organism>
<dbReference type="InterPro" id="IPR009045">
    <property type="entry name" value="Zn_M74/Hedgehog-like"/>
</dbReference>
<dbReference type="PANTHER" id="PTHR34385">
    <property type="entry name" value="D-ALANYL-D-ALANINE CARBOXYPEPTIDASE"/>
    <property type="match status" value="1"/>
</dbReference>
<comment type="caution">
    <text evidence="2">The sequence shown here is derived from an EMBL/GenBank/DDBJ whole genome shotgun (WGS) entry which is preliminary data.</text>
</comment>
<dbReference type="EMBL" id="BAABFC010000010">
    <property type="protein sequence ID" value="GAA4497966.1"/>
    <property type="molecule type" value="Genomic_DNA"/>
</dbReference>
<evidence type="ECO:0000313" key="2">
    <source>
        <dbReference type="EMBL" id="GAA4497966.1"/>
    </source>
</evidence>
<gene>
    <name evidence="2" type="ORF">GCM10023095_15450</name>
</gene>
<proteinExistence type="predicted"/>
<dbReference type="Pfam" id="PF02557">
    <property type="entry name" value="VanY"/>
    <property type="match status" value="1"/>
</dbReference>
<dbReference type="InterPro" id="IPR052179">
    <property type="entry name" value="DD-CPase-like"/>
</dbReference>
<dbReference type="SUPFAM" id="SSF55166">
    <property type="entry name" value="Hedgehog/DD-peptidase"/>
    <property type="match status" value="1"/>
</dbReference>
<accession>A0ABP8Q8N7</accession>
<dbReference type="InterPro" id="IPR003709">
    <property type="entry name" value="VanY-like_core_dom"/>
</dbReference>
<reference evidence="3" key="1">
    <citation type="journal article" date="2019" name="Int. J. Syst. Evol. Microbiol.">
        <title>The Global Catalogue of Microorganisms (GCM) 10K type strain sequencing project: providing services to taxonomists for standard genome sequencing and annotation.</title>
        <authorList>
            <consortium name="The Broad Institute Genomics Platform"/>
            <consortium name="The Broad Institute Genome Sequencing Center for Infectious Disease"/>
            <person name="Wu L."/>
            <person name="Ma J."/>
        </authorList>
    </citation>
    <scope>NUCLEOTIDE SEQUENCE [LARGE SCALE GENOMIC DNA]</scope>
    <source>
        <strain evidence="3">JCM 32226</strain>
    </source>
</reference>
<dbReference type="CDD" id="cd14847">
    <property type="entry name" value="DD-carboxypeptidase_like"/>
    <property type="match status" value="1"/>
</dbReference>
<sequence>MDSAWLGLDSAALLTLPDGRQLRPATAAAWQRLQQAARAEGLEIAIASAYRDFDRQCQIWNAKFAGRRPVLDEQERPLDLREFSDEQKVWAILRWSALPGTSRHHWGTDLDIYAPALLPPGQTLQLTCAEYAPDGYFAPLTAWLDCRLSEFGFERPYRHGRADNPGGVADEPWHISFEAEARRFEQQMNYPALQAAIMASNIAGKAAVLACLPAIWQGLHPTTTQETS</sequence>
<name>A0ABP8Q8N7_9GAMM</name>
<dbReference type="Proteomes" id="UP001501321">
    <property type="component" value="Unassembled WGS sequence"/>
</dbReference>
<protein>
    <submittedName>
        <fullName evidence="2">M15 family metallopeptidase</fullName>
    </submittedName>
</protein>
<feature type="domain" description="D-alanyl-D-alanine carboxypeptidase-like core" evidence="1">
    <location>
        <begin position="20"/>
        <end position="178"/>
    </location>
</feature>
<dbReference type="RefSeq" id="WP_345011710.1">
    <property type="nucleotide sequence ID" value="NZ_BAABFC010000010.1"/>
</dbReference>
<evidence type="ECO:0000259" key="1">
    <source>
        <dbReference type="Pfam" id="PF02557"/>
    </source>
</evidence>